<dbReference type="Proteomes" id="UP000024842">
    <property type="component" value="Unassembled WGS sequence"/>
</dbReference>
<dbReference type="AlphaFoldDB" id="A0A023DYY0"/>
<evidence type="ECO:0000313" key="2">
    <source>
        <dbReference type="EMBL" id="GAJ46215.1"/>
    </source>
</evidence>
<sequence>MNDAIAGILTLFILNSTCLNKFMHPNVPSNMVENLLVACAIETVFDYIKYCITPLFFVVFSFIAAIKMMLYHIPISLLNRLDNSSSTPSSLLYTFLPKLNHRKILNF</sequence>
<name>A0A023DYY0_9PROT</name>
<gene>
    <name evidence="2" type="ORF">HE1_00541</name>
</gene>
<dbReference type="EMBL" id="BAUP01000072">
    <property type="protein sequence ID" value="GAJ46215.1"/>
    <property type="molecule type" value="Genomic_DNA"/>
</dbReference>
<reference evidence="2 3" key="1">
    <citation type="journal article" date="2014" name="FEMS Microbiol. Lett.">
        <title>Draft genome sequences of three Holospora species (Holospora obtusa, Holospora undulata, and Holospora elegans), endonuclear symbiotic bacteria of the ciliate Paramecium caudatum.</title>
        <authorList>
            <person name="Dohra H."/>
            <person name="Tanaka K."/>
            <person name="Suzuki T."/>
            <person name="Fujishima M."/>
            <person name="Suzuki H."/>
        </authorList>
    </citation>
    <scope>NUCLEOTIDE SEQUENCE [LARGE SCALE GENOMIC DNA]</scope>
    <source>
        <strain evidence="2 3">E1</strain>
    </source>
</reference>
<proteinExistence type="predicted"/>
<keyword evidence="1" id="KW-1133">Transmembrane helix</keyword>
<protein>
    <submittedName>
        <fullName evidence="2">Uncharacterized protein</fullName>
    </submittedName>
</protein>
<keyword evidence="1" id="KW-0472">Membrane</keyword>
<accession>A0A023DYY0</accession>
<organism evidence="2 3">
    <name type="scientific">Holospora elegans E1</name>
    <dbReference type="NCBI Taxonomy" id="1427503"/>
    <lineage>
        <taxon>Bacteria</taxon>
        <taxon>Pseudomonadati</taxon>
        <taxon>Pseudomonadota</taxon>
        <taxon>Alphaproteobacteria</taxon>
        <taxon>Holosporales</taxon>
        <taxon>Holosporaceae</taxon>
        <taxon>Holospora</taxon>
    </lineage>
</organism>
<keyword evidence="1" id="KW-0812">Transmembrane</keyword>
<feature type="transmembrane region" description="Helical" evidence="1">
    <location>
        <begin position="47"/>
        <end position="70"/>
    </location>
</feature>
<comment type="caution">
    <text evidence="2">The sequence shown here is derived from an EMBL/GenBank/DDBJ whole genome shotgun (WGS) entry which is preliminary data.</text>
</comment>
<evidence type="ECO:0000313" key="3">
    <source>
        <dbReference type="Proteomes" id="UP000024842"/>
    </source>
</evidence>
<evidence type="ECO:0000256" key="1">
    <source>
        <dbReference type="SAM" id="Phobius"/>
    </source>
</evidence>
<keyword evidence="3" id="KW-1185">Reference proteome</keyword>